<feature type="domain" description="Four-carbon acid sugar kinase N-terminal" evidence="7">
    <location>
        <begin position="8"/>
        <end position="247"/>
    </location>
</feature>
<proteinExistence type="inferred from homology"/>
<evidence type="ECO:0000256" key="6">
    <source>
        <dbReference type="ARBA" id="ARBA00023277"/>
    </source>
</evidence>
<name>A0A0H3LIQ0_BORBR</name>
<evidence type="ECO:0000313" key="10">
    <source>
        <dbReference type="Proteomes" id="UP000001027"/>
    </source>
</evidence>
<dbReference type="Pfam" id="PF17042">
    <property type="entry name" value="NBD_C"/>
    <property type="match status" value="1"/>
</dbReference>
<keyword evidence="3" id="KW-0547">Nucleotide-binding</keyword>
<dbReference type="EMBL" id="BX640440">
    <property type="protein sequence ID" value="CAE31533.1"/>
    <property type="molecule type" value="Genomic_DNA"/>
</dbReference>
<gene>
    <name evidence="9" type="ordered locus">BB1034</name>
</gene>
<dbReference type="InterPro" id="IPR010737">
    <property type="entry name" value="4-carb_acid_sugar_kinase_N"/>
</dbReference>
<dbReference type="Gene3D" id="3.40.50.10840">
    <property type="entry name" value="Putative sugar-binding, N-terminal domain"/>
    <property type="match status" value="1"/>
</dbReference>
<evidence type="ECO:0000256" key="5">
    <source>
        <dbReference type="ARBA" id="ARBA00022840"/>
    </source>
</evidence>
<dbReference type="HOGENOM" id="CLU_029424_1_1_4"/>
<evidence type="ECO:0000256" key="2">
    <source>
        <dbReference type="ARBA" id="ARBA00022679"/>
    </source>
</evidence>
<dbReference type="Pfam" id="PF07005">
    <property type="entry name" value="SBD_N"/>
    <property type="match status" value="1"/>
</dbReference>
<dbReference type="Proteomes" id="UP000001027">
    <property type="component" value="Chromosome"/>
</dbReference>
<evidence type="ECO:0000259" key="8">
    <source>
        <dbReference type="Pfam" id="PF17042"/>
    </source>
</evidence>
<dbReference type="AlphaFoldDB" id="A0A0H3LIQ0"/>
<dbReference type="GeneID" id="56480297"/>
<dbReference type="KEGG" id="bbr:BB1034"/>
<dbReference type="eggNOG" id="COG3395">
    <property type="taxonomic scope" value="Bacteria"/>
</dbReference>
<evidence type="ECO:0000256" key="1">
    <source>
        <dbReference type="ARBA" id="ARBA00005715"/>
    </source>
</evidence>
<evidence type="ECO:0000256" key="3">
    <source>
        <dbReference type="ARBA" id="ARBA00022741"/>
    </source>
</evidence>
<keyword evidence="4" id="KW-0418">Kinase</keyword>
<evidence type="ECO:0000259" key="7">
    <source>
        <dbReference type="Pfam" id="PF07005"/>
    </source>
</evidence>
<dbReference type="InterPro" id="IPR031475">
    <property type="entry name" value="NBD_C"/>
</dbReference>
<protein>
    <recommendedName>
        <fullName evidence="11">Four-carbon acid sugar kinase family protein</fullName>
    </recommendedName>
</protein>
<reference evidence="9 10" key="1">
    <citation type="journal article" date="2003" name="Nat. Genet.">
        <title>Comparative analysis of the genome sequences of Bordetella pertussis, Bordetella parapertussis and Bordetella bronchiseptica.</title>
        <authorList>
            <person name="Parkhill J."/>
            <person name="Sebaihia M."/>
            <person name="Preston A."/>
            <person name="Murphy L.D."/>
            <person name="Thomson N.R."/>
            <person name="Harris D.E."/>
            <person name="Holden M.T.G."/>
            <person name="Churcher C.M."/>
            <person name="Bentley S.D."/>
            <person name="Mungall K.L."/>
            <person name="Cerdeno-Tarraga A.-M."/>
            <person name="Temple L."/>
            <person name="James K.D."/>
            <person name="Harris B."/>
            <person name="Quail M.A."/>
            <person name="Achtman M."/>
            <person name="Atkin R."/>
            <person name="Baker S."/>
            <person name="Basham D."/>
            <person name="Bason N."/>
            <person name="Cherevach I."/>
            <person name="Chillingworth T."/>
            <person name="Collins M."/>
            <person name="Cronin A."/>
            <person name="Davis P."/>
            <person name="Doggett J."/>
            <person name="Feltwell T."/>
            <person name="Goble A."/>
            <person name="Hamlin N."/>
            <person name="Hauser H."/>
            <person name="Holroyd S."/>
            <person name="Jagels K."/>
            <person name="Leather S."/>
            <person name="Moule S."/>
            <person name="Norberczak H."/>
            <person name="O'Neil S."/>
            <person name="Ormond D."/>
            <person name="Price C."/>
            <person name="Rabbinowitsch E."/>
            <person name="Rutter S."/>
            <person name="Sanders M."/>
            <person name="Saunders D."/>
            <person name="Seeger K."/>
            <person name="Sharp S."/>
            <person name="Simmonds M."/>
            <person name="Skelton J."/>
            <person name="Squares R."/>
            <person name="Squares S."/>
            <person name="Stevens K."/>
            <person name="Unwin L."/>
            <person name="Whitehead S."/>
            <person name="Barrell B.G."/>
            <person name="Maskell D.J."/>
        </authorList>
    </citation>
    <scope>NUCLEOTIDE SEQUENCE [LARGE SCALE GENOMIC DNA]</scope>
    <source>
        <strain evidence="9 10">ATCC BAA-588 / NCTC 13252 / RB50</strain>
    </source>
</reference>
<dbReference type="SUPFAM" id="SSF142764">
    <property type="entry name" value="YgbK-like"/>
    <property type="match status" value="1"/>
</dbReference>
<dbReference type="GO" id="GO:0005524">
    <property type="term" value="F:ATP binding"/>
    <property type="evidence" value="ECO:0007669"/>
    <property type="project" value="UniProtKB-KW"/>
</dbReference>
<feature type="domain" description="Four-carbon acid sugar kinase nucleotide binding" evidence="8">
    <location>
        <begin position="272"/>
        <end position="442"/>
    </location>
</feature>
<accession>A0A0H3LIQ0</accession>
<dbReference type="GO" id="GO:0016301">
    <property type="term" value="F:kinase activity"/>
    <property type="evidence" value="ECO:0007669"/>
    <property type="project" value="UniProtKB-KW"/>
</dbReference>
<keyword evidence="5" id="KW-0067">ATP-binding</keyword>
<comment type="similarity">
    <text evidence="1">Belongs to the four-carbon acid sugar kinase family.</text>
</comment>
<keyword evidence="2" id="KW-0808">Transferase</keyword>
<dbReference type="Gene3D" id="3.40.980.20">
    <property type="entry name" value="Four-carbon acid sugar kinase, nucleotide binding domain"/>
    <property type="match status" value="1"/>
</dbReference>
<evidence type="ECO:0000256" key="4">
    <source>
        <dbReference type="ARBA" id="ARBA00022777"/>
    </source>
</evidence>
<sequence>MSPGGPVCFYGDDFTGATAHLAGFHEAGLNALMFLRTPTLAQAQRHLADEDVLGVAGISRSLAPAAMDQEIGPAFALFRALGARQAHYKICSTFDSSPRLGSIGRAIEIGRACFGAAPVPVVPACPSFGRYVVFGNLYAQAGDAVHRLDRHPAMSRHPATPMNEADLRRHLAGQTTLASALVDWRAVRAGGPALAEAWREAAAGDPGAVVFDTLEDADLDRIAAMLWEASAARPLFCVAAQGLAEGLGRHMAQVTLARRRVQAGIADAGPMLVLSGSAAPQNAVQIERALAAGWEGIRVDMARALSETDRPGLAREVGEAMLAALRGGRSVVAYTARGPDDPAIGQVRGLGLSEDVSVAAVTGLLFAQWARLAVQGAGLGRLVLAGGDTSSLAMRGLDAYALRIAAIARQGGRLCRLVSDQDWLDGVEVMLKGGQVGGPDAFVDAARAEAWRV</sequence>
<organism evidence="9 10">
    <name type="scientific">Bordetella bronchiseptica (strain ATCC BAA-588 / NCTC 13252 / RB50)</name>
    <name type="common">Alcaligenes bronchisepticus</name>
    <dbReference type="NCBI Taxonomy" id="257310"/>
    <lineage>
        <taxon>Bacteria</taxon>
        <taxon>Pseudomonadati</taxon>
        <taxon>Pseudomonadota</taxon>
        <taxon>Betaproteobacteria</taxon>
        <taxon>Burkholderiales</taxon>
        <taxon>Alcaligenaceae</taxon>
        <taxon>Bordetella</taxon>
    </lineage>
</organism>
<keyword evidence="6" id="KW-0119">Carbohydrate metabolism</keyword>
<dbReference type="RefSeq" id="WP_010926028.1">
    <property type="nucleotide sequence ID" value="NC_002927.3"/>
</dbReference>
<dbReference type="InterPro" id="IPR042213">
    <property type="entry name" value="NBD_C_sf"/>
</dbReference>
<dbReference type="InterPro" id="IPR037051">
    <property type="entry name" value="4-carb_acid_sugar_kinase_N_sf"/>
</dbReference>
<evidence type="ECO:0000313" key="9">
    <source>
        <dbReference type="EMBL" id="CAE31533.1"/>
    </source>
</evidence>
<evidence type="ECO:0008006" key="11">
    <source>
        <dbReference type="Google" id="ProtNLM"/>
    </source>
</evidence>